<name>A0ABW8YTE7_9FLAO</name>
<dbReference type="Pfam" id="PF00248">
    <property type="entry name" value="Aldo_ket_red"/>
    <property type="match status" value="1"/>
</dbReference>
<dbReference type="PRINTS" id="PR00069">
    <property type="entry name" value="ALDKETRDTASE"/>
</dbReference>
<dbReference type="PANTHER" id="PTHR43312:SF1">
    <property type="entry name" value="NADP-DEPENDENT OXIDOREDUCTASE DOMAIN-CONTAINING PROTEIN"/>
    <property type="match status" value="1"/>
</dbReference>
<dbReference type="CDD" id="cd19086">
    <property type="entry name" value="AKR_AKR11C1"/>
    <property type="match status" value="1"/>
</dbReference>
<keyword evidence="3" id="KW-1185">Reference proteome</keyword>
<feature type="domain" description="NADP-dependent oxidoreductase" evidence="1">
    <location>
        <begin position="16"/>
        <end position="288"/>
    </location>
</feature>
<dbReference type="EC" id="1.1.1.-" evidence="2"/>
<dbReference type="InterPro" id="IPR036812">
    <property type="entry name" value="NAD(P)_OxRdtase_dom_sf"/>
</dbReference>
<reference evidence="2 3" key="1">
    <citation type="submission" date="2024-06" db="EMBL/GenBank/DDBJ databases">
        <authorList>
            <person name="Kaempfer P."/>
            <person name="Viver T."/>
        </authorList>
    </citation>
    <scope>NUCLEOTIDE SEQUENCE [LARGE SCALE GENOMIC DNA]</scope>
    <source>
        <strain evidence="2 3">ST-119</strain>
    </source>
</reference>
<proteinExistence type="predicted"/>
<dbReference type="Proteomes" id="UP001629156">
    <property type="component" value="Unassembled WGS sequence"/>
</dbReference>
<dbReference type="PANTHER" id="PTHR43312">
    <property type="entry name" value="D-THREO-ALDOSE 1-DEHYDROGENASE"/>
    <property type="match status" value="1"/>
</dbReference>
<evidence type="ECO:0000259" key="1">
    <source>
        <dbReference type="Pfam" id="PF00248"/>
    </source>
</evidence>
<dbReference type="InterPro" id="IPR023210">
    <property type="entry name" value="NADP_OxRdtase_dom"/>
</dbReference>
<keyword evidence="2" id="KW-0560">Oxidoreductase</keyword>
<dbReference type="InterPro" id="IPR053135">
    <property type="entry name" value="AKR2_Oxidoreductase"/>
</dbReference>
<gene>
    <name evidence="2" type="ORF">ABS766_03395</name>
</gene>
<dbReference type="Gene3D" id="3.20.20.100">
    <property type="entry name" value="NADP-dependent oxidoreductase domain"/>
    <property type="match status" value="1"/>
</dbReference>
<accession>A0ABW8YTE7</accession>
<evidence type="ECO:0000313" key="3">
    <source>
        <dbReference type="Proteomes" id="UP001629156"/>
    </source>
</evidence>
<comment type="caution">
    <text evidence="2">The sequence shown here is derived from an EMBL/GenBank/DDBJ whole genome shotgun (WGS) entry which is preliminary data.</text>
</comment>
<dbReference type="GO" id="GO:0016491">
    <property type="term" value="F:oxidoreductase activity"/>
    <property type="evidence" value="ECO:0007669"/>
    <property type="project" value="UniProtKB-KW"/>
</dbReference>
<dbReference type="RefSeq" id="WP_408083709.1">
    <property type="nucleotide sequence ID" value="NZ_JBELPZ010000002.1"/>
</dbReference>
<dbReference type="SUPFAM" id="SSF51430">
    <property type="entry name" value="NAD(P)-linked oxidoreductase"/>
    <property type="match status" value="1"/>
</dbReference>
<protein>
    <submittedName>
        <fullName evidence="2">Aldo/keto reductase</fullName>
        <ecNumber evidence="2">1.1.1.-</ecNumber>
    </submittedName>
</protein>
<dbReference type="InterPro" id="IPR020471">
    <property type="entry name" value="AKR"/>
</dbReference>
<evidence type="ECO:0000313" key="2">
    <source>
        <dbReference type="EMBL" id="MFL9843459.1"/>
    </source>
</evidence>
<sequence length="298" mass="33050">MQYNSLDKAGFKVSRVSFGCMSLKNTATNNDALISKAIDEGITLFDTADLYDKGENEKLLGKALKGNRQKIHISTKVGNQWRKDGSGWDWNPRKEYILKAVDDSLKRLQTDYIDLYLLHGGTIEDPIDETIEAFERLTEQGKIVSYGISSIRPNVIKKYVKKSNIAAVMLQYSLLDRRPEEEILKLLKDNTIGVLARGTVAGGLLGGKPAKEYLGIPEIEVATIANHLIKLTPEKATAAQTAMRYVMSNQAITTAVAGIRTEQQLYEALQAGQSGTLPAGEYNSLRNLREGNTYQQHL</sequence>
<organism evidence="2 3">
    <name type="scientific">Flavobacterium rhizosphaerae</name>
    <dbReference type="NCBI Taxonomy" id="3163298"/>
    <lineage>
        <taxon>Bacteria</taxon>
        <taxon>Pseudomonadati</taxon>
        <taxon>Bacteroidota</taxon>
        <taxon>Flavobacteriia</taxon>
        <taxon>Flavobacteriales</taxon>
        <taxon>Flavobacteriaceae</taxon>
        <taxon>Flavobacterium</taxon>
    </lineage>
</organism>
<dbReference type="EMBL" id="JBELPZ010000002">
    <property type="protein sequence ID" value="MFL9843459.1"/>
    <property type="molecule type" value="Genomic_DNA"/>
</dbReference>